<evidence type="ECO:0000313" key="1">
    <source>
        <dbReference type="EMBL" id="NKE60061.1"/>
    </source>
</evidence>
<proteinExistence type="predicted"/>
<comment type="caution">
    <text evidence="1">The sequence shown here is derived from an EMBL/GenBank/DDBJ whole genome shotgun (WGS) entry which is preliminary data.</text>
</comment>
<name>A0ABX1FND7_9PSEU</name>
<protein>
    <submittedName>
        <fullName evidence="1">Uncharacterized protein</fullName>
    </submittedName>
</protein>
<organism evidence="1 2">
    <name type="scientific">Lentzea indica</name>
    <dbReference type="NCBI Taxonomy" id="2604800"/>
    <lineage>
        <taxon>Bacteria</taxon>
        <taxon>Bacillati</taxon>
        <taxon>Actinomycetota</taxon>
        <taxon>Actinomycetes</taxon>
        <taxon>Pseudonocardiales</taxon>
        <taxon>Pseudonocardiaceae</taxon>
        <taxon>Lentzea</taxon>
    </lineage>
</organism>
<reference evidence="1 2" key="1">
    <citation type="submission" date="2019-08" db="EMBL/GenBank/DDBJ databases">
        <title>Lentzea from Indian Himalayas.</title>
        <authorList>
            <person name="Mandal S."/>
            <person name="Mallick Gupta A."/>
            <person name="Maiti P.K."/>
            <person name="Sarkar J."/>
            <person name="Mandal S."/>
        </authorList>
    </citation>
    <scope>NUCLEOTIDE SEQUENCE [LARGE SCALE GENOMIC DNA]</scope>
    <source>
        <strain evidence="1 2">PSKA42</strain>
    </source>
</reference>
<accession>A0ABX1FND7</accession>
<dbReference type="EMBL" id="VSRL01000105">
    <property type="protein sequence ID" value="NKE60061.1"/>
    <property type="molecule type" value="Genomic_DNA"/>
</dbReference>
<sequence length="79" mass="8575">MSPVELAEAVRTVELLGVAGPPVLDDMPAPARAALHLRAARSLRTHGATDRVVADHLLETSPDWSRGRARCSTGPRRRR</sequence>
<evidence type="ECO:0000313" key="2">
    <source>
        <dbReference type="Proteomes" id="UP001515943"/>
    </source>
</evidence>
<keyword evidence="2" id="KW-1185">Reference proteome</keyword>
<dbReference type="Proteomes" id="UP001515943">
    <property type="component" value="Unassembled WGS sequence"/>
</dbReference>
<gene>
    <name evidence="1" type="ORF">FXN61_25970</name>
</gene>